<keyword evidence="1" id="KW-0436">Ligase</keyword>
<organism evidence="1 2">
    <name type="scientific">Bacillus coahuilensis p1.1.43</name>
    <dbReference type="NCBI Taxonomy" id="1150625"/>
    <lineage>
        <taxon>Bacteria</taxon>
        <taxon>Bacillati</taxon>
        <taxon>Bacillota</taxon>
        <taxon>Bacilli</taxon>
        <taxon>Bacillales</taxon>
        <taxon>Bacillaceae</taxon>
        <taxon>Bacillus</taxon>
    </lineage>
</organism>
<dbReference type="GO" id="GO:0016874">
    <property type="term" value="F:ligase activity"/>
    <property type="evidence" value="ECO:0007669"/>
    <property type="project" value="UniProtKB-KW"/>
</dbReference>
<dbReference type="AlphaFoldDB" id="A0A147K4X3"/>
<name>A0A147K4X3_9BACI</name>
<dbReference type="PATRIC" id="fig|1150625.3.peg.3184"/>
<dbReference type="RefSeq" id="WP_010169606.1">
    <property type="nucleotide sequence ID" value="NZ_LDYG01000049.1"/>
</dbReference>
<proteinExistence type="predicted"/>
<dbReference type="EMBL" id="LDYG01000049">
    <property type="protein sequence ID" value="KUP04582.1"/>
    <property type="molecule type" value="Genomic_DNA"/>
</dbReference>
<reference evidence="1 2" key="1">
    <citation type="journal article" date="2016" name="Front. Microbiol.">
        <title>Microevolution Analysis of Bacillus coahuilensis Unveils Differences in Phosphorus Acquisition Strategies and Their Regulation.</title>
        <authorList>
            <person name="Gomez-Lunar Z."/>
            <person name="Hernandez-Gonzalez I."/>
            <person name="Rodriguez-Torres M.D."/>
            <person name="Souza V."/>
            <person name="Olmedo-Alvarez G."/>
        </authorList>
    </citation>
    <scope>NUCLEOTIDE SEQUENCE [LARGE SCALE GENOMIC DNA]</scope>
    <source>
        <strain evidence="2">p1.1.43</strain>
    </source>
</reference>
<dbReference type="Pfam" id="PF10764">
    <property type="entry name" value="Gin"/>
    <property type="match status" value="1"/>
</dbReference>
<evidence type="ECO:0000313" key="2">
    <source>
        <dbReference type="Proteomes" id="UP000074108"/>
    </source>
</evidence>
<keyword evidence="2" id="KW-1185">Reference proteome</keyword>
<dbReference type="OrthoDB" id="2886653at2"/>
<dbReference type="InterPro" id="IPR019700">
    <property type="entry name" value="Sigma-G_inhibitor_Gin"/>
</dbReference>
<evidence type="ECO:0000313" key="1">
    <source>
        <dbReference type="EMBL" id="KUP04582.1"/>
    </source>
</evidence>
<gene>
    <name evidence="1" type="ORF">Q75_15260</name>
</gene>
<dbReference type="Proteomes" id="UP000074108">
    <property type="component" value="Unassembled WGS sequence"/>
</dbReference>
<dbReference type="STRING" id="1150625.Q75_15260"/>
<accession>A0A147K4X3</accession>
<comment type="caution">
    <text evidence="1">The sequence shown here is derived from an EMBL/GenBank/DDBJ whole genome shotgun (WGS) entry which is preliminary data.</text>
</comment>
<protein>
    <submittedName>
        <fullName evidence="1">Carnitine--CoA ligase</fullName>
    </submittedName>
</protein>
<sequence length="64" mass="7480">MNQNKWSGECCIICEEIKEEGIHLYTSFICMECERDMVSTETNEISYSYYVTKLRKVTSSQIPS</sequence>